<feature type="compositionally biased region" description="Polar residues" evidence="1">
    <location>
        <begin position="148"/>
        <end position="161"/>
    </location>
</feature>
<evidence type="ECO:0000313" key="3">
    <source>
        <dbReference type="Proteomes" id="UP000588112"/>
    </source>
</evidence>
<proteinExistence type="predicted"/>
<comment type="caution">
    <text evidence="2">The sequence shown here is derived from an EMBL/GenBank/DDBJ whole genome shotgun (WGS) entry which is preliminary data.</text>
</comment>
<evidence type="ECO:0000256" key="1">
    <source>
        <dbReference type="SAM" id="MobiDB-lite"/>
    </source>
</evidence>
<dbReference type="Proteomes" id="UP000588112">
    <property type="component" value="Unassembled WGS sequence"/>
</dbReference>
<organism evidence="2 3">
    <name type="scientific">Sphaerisporangium krabiense</name>
    <dbReference type="NCBI Taxonomy" id="763782"/>
    <lineage>
        <taxon>Bacteria</taxon>
        <taxon>Bacillati</taxon>
        <taxon>Actinomycetota</taxon>
        <taxon>Actinomycetes</taxon>
        <taxon>Streptosporangiales</taxon>
        <taxon>Streptosporangiaceae</taxon>
        <taxon>Sphaerisporangium</taxon>
    </lineage>
</organism>
<evidence type="ECO:0000313" key="2">
    <source>
        <dbReference type="EMBL" id="MBB5630503.1"/>
    </source>
</evidence>
<sequence length="174" mass="18430">MSAVQRFGYATLTGLLDSPKFRLELIAVAGAEEDETIREALAENYLGLVEPWKQVCAEILRARRFKLRPGITLDTLVSMPTATAEGVALRALIDPGVGVVDHTGRRSLLGTAMLALLVGCTEPADVIGGTSLEQVVQDLHSGPDRTTPAATRSQAAPSGSRSRPAPADRGRRSA</sequence>
<dbReference type="AlphaFoldDB" id="A0A7W9DTD2"/>
<keyword evidence="3" id="KW-1185">Reference proteome</keyword>
<dbReference type="EMBL" id="JACHBR010000002">
    <property type="protein sequence ID" value="MBB5630503.1"/>
    <property type="molecule type" value="Genomic_DNA"/>
</dbReference>
<dbReference type="RefSeq" id="WP_184616946.1">
    <property type="nucleotide sequence ID" value="NZ_BOOS01000020.1"/>
</dbReference>
<accession>A0A7W9DTD2</accession>
<name>A0A7W9DTD2_9ACTN</name>
<protein>
    <submittedName>
        <fullName evidence="2">Uncharacterized protein</fullName>
    </submittedName>
</protein>
<reference evidence="2 3" key="1">
    <citation type="submission" date="2020-08" db="EMBL/GenBank/DDBJ databases">
        <title>Sequencing the genomes of 1000 actinobacteria strains.</title>
        <authorList>
            <person name="Klenk H.-P."/>
        </authorList>
    </citation>
    <scope>NUCLEOTIDE SEQUENCE [LARGE SCALE GENOMIC DNA]</scope>
    <source>
        <strain evidence="2 3">DSM 45790</strain>
    </source>
</reference>
<gene>
    <name evidence="2" type="ORF">BJ981_006267</name>
</gene>
<feature type="region of interest" description="Disordered" evidence="1">
    <location>
        <begin position="138"/>
        <end position="174"/>
    </location>
</feature>